<dbReference type="InterPro" id="IPR022669">
    <property type="entry name" value="Ribosomal_uL2_C"/>
</dbReference>
<dbReference type="FunFam" id="4.10.950.10:FF:000001">
    <property type="entry name" value="50S ribosomal protein L2"/>
    <property type="match status" value="1"/>
</dbReference>
<dbReference type="FunFam" id="2.30.30.30:FF:000001">
    <property type="entry name" value="50S ribosomal protein L2"/>
    <property type="match status" value="1"/>
</dbReference>
<dbReference type="InterPro" id="IPR002171">
    <property type="entry name" value="Ribosomal_uL2"/>
</dbReference>
<dbReference type="OrthoDB" id="268576at2759"/>
<dbReference type="Gene3D" id="4.10.950.10">
    <property type="entry name" value="Ribosomal protein L2, domain 3"/>
    <property type="match status" value="1"/>
</dbReference>
<dbReference type="GO" id="GO:0005762">
    <property type="term" value="C:mitochondrial large ribosomal subunit"/>
    <property type="evidence" value="ECO:0007669"/>
    <property type="project" value="TreeGrafter"/>
</dbReference>
<proteinExistence type="inferred from homology"/>
<dbReference type="RefSeq" id="XP_040723308.1">
    <property type="nucleotide sequence ID" value="XM_040865959.1"/>
</dbReference>
<dbReference type="PANTHER" id="PTHR13691:SF5">
    <property type="entry name" value="LARGE RIBOSOMAL SUBUNIT PROTEIN UL2M"/>
    <property type="match status" value="1"/>
</dbReference>
<dbReference type="PANTHER" id="PTHR13691">
    <property type="entry name" value="RIBOSOMAL PROTEIN L2"/>
    <property type="match status" value="1"/>
</dbReference>
<keyword evidence="4" id="KW-0496">Mitochondrion</keyword>
<evidence type="ECO:0000256" key="4">
    <source>
        <dbReference type="ARBA" id="ARBA00023128"/>
    </source>
</evidence>
<sequence length="359" mass="39292">MLVLRRLAVHSRKTPRLLRQESTHAVSATLDSAPATPLPIEAITENAASRTSKTVFAMKKYKPHSPGLRWLQRPVNDHLHKGRPFLPLTSAKRKQGGRNFTGQVTVRHQGGGHKRRLRDVDFKRTAPGLHRVERIEYDPGRSGHLALLTDAKGTKSYILACDGLRAGDTVESYVAGVPQSLITSMGGDLDPGMLAARTIQRGNCLPLHMIPVGTLIHAIGTAWQERAKFCRSAGTYAQVIASPKTGYAVVKLQSGELRRIPANASATVGVVSNVNHHHRTLGKAGRSRWLGIRPTVRGVAMNAYEHPHGGGHGGGRGNKPTQSIWGWKTKGYKTRRSVHNQNKFLVKGRPRGKDKQARS</sequence>
<evidence type="ECO:0000256" key="8">
    <source>
        <dbReference type="SAM" id="MobiDB-lite"/>
    </source>
</evidence>
<keyword evidence="3" id="KW-0689">Ribosomal protein</keyword>
<evidence type="ECO:0000256" key="3">
    <source>
        <dbReference type="ARBA" id="ARBA00022980"/>
    </source>
</evidence>
<dbReference type="NCBIfam" id="TIGR01171">
    <property type="entry name" value="rplB_bact"/>
    <property type="match status" value="1"/>
</dbReference>
<dbReference type="OMA" id="TAQRGNC"/>
<dbReference type="SUPFAM" id="SSF50104">
    <property type="entry name" value="Translation proteins SH3-like domain"/>
    <property type="match status" value="1"/>
</dbReference>
<comment type="function">
    <text evidence="6">Component of the mitochondrial ribosome (mitoribosome), a dedicated translation machinery responsible for the synthesis of mitochondrial genome-encoded proteins, including at least some of the essential transmembrane subunits of the mitochondrial respiratory chain. The mitoribosomes are attached to the mitochondrial inner membrane and translation products are cotranslationally integrated into the membrane.</text>
</comment>
<dbReference type="EMBL" id="MCFI01000018">
    <property type="protein sequence ID" value="ORY78197.1"/>
    <property type="molecule type" value="Genomic_DNA"/>
</dbReference>
<dbReference type="InterPro" id="IPR005880">
    <property type="entry name" value="Ribosomal_uL2_bac/org-type"/>
</dbReference>
<dbReference type="GO" id="GO:0016740">
    <property type="term" value="F:transferase activity"/>
    <property type="evidence" value="ECO:0007669"/>
    <property type="project" value="InterPro"/>
</dbReference>
<dbReference type="SUPFAM" id="SSF50249">
    <property type="entry name" value="Nucleic acid-binding proteins"/>
    <property type="match status" value="1"/>
</dbReference>
<dbReference type="InterPro" id="IPR014726">
    <property type="entry name" value="Ribosomal_uL2_dom3"/>
</dbReference>
<dbReference type="STRING" id="56484.A0A1Y2F3E0"/>
<reference evidence="11 12" key="1">
    <citation type="submission" date="2016-07" db="EMBL/GenBank/DDBJ databases">
        <title>Pervasive Adenine N6-methylation of Active Genes in Fungi.</title>
        <authorList>
            <consortium name="DOE Joint Genome Institute"/>
            <person name="Mondo S.J."/>
            <person name="Dannebaum R.O."/>
            <person name="Kuo R.C."/>
            <person name="Labutti K."/>
            <person name="Haridas S."/>
            <person name="Kuo A."/>
            <person name="Salamov A."/>
            <person name="Ahrendt S.R."/>
            <person name="Lipzen A."/>
            <person name="Sullivan W."/>
            <person name="Andreopoulos W.B."/>
            <person name="Clum A."/>
            <person name="Lindquist E."/>
            <person name="Daum C."/>
            <person name="Ramamoorthy G.K."/>
            <person name="Gryganskyi A."/>
            <person name="Culley D."/>
            <person name="Magnuson J.K."/>
            <person name="James T.Y."/>
            <person name="O'Malley M.A."/>
            <person name="Stajich J.E."/>
            <person name="Spatafora J.W."/>
            <person name="Visel A."/>
            <person name="Grigoriev I.V."/>
        </authorList>
    </citation>
    <scope>NUCLEOTIDE SEQUENCE [LARGE SCALE GENOMIC DNA]</scope>
    <source>
        <strain evidence="11 12">12-1054</strain>
    </source>
</reference>
<comment type="caution">
    <text evidence="11">The sequence shown here is derived from an EMBL/GenBank/DDBJ whole genome shotgun (WGS) entry which is preliminary data.</text>
</comment>
<dbReference type="GO" id="GO:0003735">
    <property type="term" value="F:structural constituent of ribosome"/>
    <property type="evidence" value="ECO:0007669"/>
    <property type="project" value="InterPro"/>
</dbReference>
<dbReference type="Proteomes" id="UP000193685">
    <property type="component" value="Unassembled WGS sequence"/>
</dbReference>
<evidence type="ECO:0000259" key="9">
    <source>
        <dbReference type="SMART" id="SM01382"/>
    </source>
</evidence>
<evidence type="ECO:0000256" key="7">
    <source>
        <dbReference type="ARBA" id="ARBA00069872"/>
    </source>
</evidence>
<dbReference type="InterPro" id="IPR022671">
    <property type="entry name" value="Ribosomal_uL2_CS"/>
</dbReference>
<dbReference type="Gene3D" id="2.40.50.140">
    <property type="entry name" value="Nucleic acid-binding proteins"/>
    <property type="match status" value="1"/>
</dbReference>
<name>A0A1Y2F3E0_PROLT</name>
<evidence type="ECO:0000259" key="10">
    <source>
        <dbReference type="SMART" id="SM01383"/>
    </source>
</evidence>
<dbReference type="Pfam" id="PF03947">
    <property type="entry name" value="Ribosomal_L2_C"/>
    <property type="match status" value="1"/>
</dbReference>
<dbReference type="SMART" id="SM01382">
    <property type="entry name" value="Ribosomal_L2_C"/>
    <property type="match status" value="1"/>
</dbReference>
<dbReference type="InterPro" id="IPR014722">
    <property type="entry name" value="Rib_uL2_dom2"/>
</dbReference>
<evidence type="ECO:0000256" key="2">
    <source>
        <dbReference type="ARBA" id="ARBA00005636"/>
    </source>
</evidence>
<organism evidence="11 12">
    <name type="scientific">Protomyces lactucae-debilis</name>
    <dbReference type="NCBI Taxonomy" id="2754530"/>
    <lineage>
        <taxon>Eukaryota</taxon>
        <taxon>Fungi</taxon>
        <taxon>Dikarya</taxon>
        <taxon>Ascomycota</taxon>
        <taxon>Taphrinomycotina</taxon>
        <taxon>Taphrinomycetes</taxon>
        <taxon>Taphrinales</taxon>
        <taxon>Protomycetaceae</taxon>
        <taxon>Protomyces</taxon>
    </lineage>
</organism>
<accession>A0A1Y2F3E0</accession>
<dbReference type="InterPro" id="IPR008991">
    <property type="entry name" value="Translation_prot_SH3-like_sf"/>
</dbReference>
<evidence type="ECO:0000313" key="11">
    <source>
        <dbReference type="EMBL" id="ORY78197.1"/>
    </source>
</evidence>
<protein>
    <recommendedName>
        <fullName evidence="7">Large ribosomal subunit protein uL2m</fullName>
    </recommendedName>
</protein>
<comment type="similarity">
    <text evidence="2">Belongs to the universal ribosomal protein uL2 family.</text>
</comment>
<evidence type="ECO:0000313" key="12">
    <source>
        <dbReference type="Proteomes" id="UP000193685"/>
    </source>
</evidence>
<dbReference type="GeneID" id="63782558"/>
<dbReference type="GO" id="GO:0032543">
    <property type="term" value="P:mitochondrial translation"/>
    <property type="evidence" value="ECO:0007669"/>
    <property type="project" value="TreeGrafter"/>
</dbReference>
<feature type="region of interest" description="Disordered" evidence="8">
    <location>
        <begin position="330"/>
        <end position="359"/>
    </location>
</feature>
<dbReference type="SMART" id="SM01383">
    <property type="entry name" value="Ribosomal_L2"/>
    <property type="match status" value="1"/>
</dbReference>
<dbReference type="Gene3D" id="2.30.30.30">
    <property type="match status" value="1"/>
</dbReference>
<keyword evidence="12" id="KW-1185">Reference proteome</keyword>
<dbReference type="InterPro" id="IPR022666">
    <property type="entry name" value="Ribosomal_uL2_RNA-bd_dom"/>
</dbReference>
<dbReference type="PROSITE" id="PS00467">
    <property type="entry name" value="RIBOSOMAL_L2"/>
    <property type="match status" value="1"/>
</dbReference>
<gene>
    <name evidence="11" type="ORF">BCR37DRAFT_115959</name>
</gene>
<dbReference type="FunFam" id="2.40.50.140:FF:000128">
    <property type="entry name" value="50S ribosomal protein L2"/>
    <property type="match status" value="1"/>
</dbReference>
<evidence type="ECO:0000256" key="1">
    <source>
        <dbReference type="ARBA" id="ARBA00004173"/>
    </source>
</evidence>
<feature type="region of interest" description="Disordered" evidence="8">
    <location>
        <begin position="306"/>
        <end position="325"/>
    </location>
</feature>
<keyword evidence="5" id="KW-0687">Ribonucleoprotein</keyword>
<dbReference type="AlphaFoldDB" id="A0A1Y2F3E0"/>
<dbReference type="GO" id="GO:0003723">
    <property type="term" value="F:RNA binding"/>
    <property type="evidence" value="ECO:0007669"/>
    <property type="project" value="InterPro"/>
</dbReference>
<feature type="domain" description="Large ribosomal subunit protein uL2 C-terminal" evidence="9">
    <location>
        <begin position="199"/>
        <end position="328"/>
    </location>
</feature>
<comment type="subcellular location">
    <subcellularLocation>
        <location evidence="1">Mitochondrion</location>
    </subcellularLocation>
</comment>
<dbReference type="InterPro" id="IPR012340">
    <property type="entry name" value="NA-bd_OB-fold"/>
</dbReference>
<feature type="domain" description="Large ribosomal subunit protein uL2 RNA-binding" evidence="10">
    <location>
        <begin position="97"/>
        <end position="172"/>
    </location>
</feature>
<evidence type="ECO:0000256" key="6">
    <source>
        <dbReference type="ARBA" id="ARBA00037226"/>
    </source>
</evidence>
<evidence type="ECO:0000256" key="5">
    <source>
        <dbReference type="ARBA" id="ARBA00023274"/>
    </source>
</evidence>
<dbReference type="Pfam" id="PF00181">
    <property type="entry name" value="Ribosomal_L2_N"/>
    <property type="match status" value="1"/>
</dbReference>